<dbReference type="Proteomes" id="UP001056120">
    <property type="component" value="Linkage Group LG29"/>
</dbReference>
<proteinExistence type="predicted"/>
<gene>
    <name evidence="1" type="ORF">L1987_85747</name>
</gene>
<keyword evidence="2" id="KW-1185">Reference proteome</keyword>
<protein>
    <submittedName>
        <fullName evidence="1">Uncharacterized protein</fullName>
    </submittedName>
</protein>
<name>A0ACB8XY70_9ASTR</name>
<comment type="caution">
    <text evidence="1">The sequence shown here is derived from an EMBL/GenBank/DDBJ whole genome shotgun (WGS) entry which is preliminary data.</text>
</comment>
<reference evidence="2" key="1">
    <citation type="journal article" date="2022" name="Mol. Ecol. Resour.">
        <title>The genomes of chicory, endive, great burdock and yacon provide insights into Asteraceae palaeo-polyploidization history and plant inulin production.</title>
        <authorList>
            <person name="Fan W."/>
            <person name="Wang S."/>
            <person name="Wang H."/>
            <person name="Wang A."/>
            <person name="Jiang F."/>
            <person name="Liu H."/>
            <person name="Zhao H."/>
            <person name="Xu D."/>
            <person name="Zhang Y."/>
        </authorList>
    </citation>
    <scope>NUCLEOTIDE SEQUENCE [LARGE SCALE GENOMIC DNA]</scope>
    <source>
        <strain evidence="2">cv. Yunnan</strain>
    </source>
</reference>
<evidence type="ECO:0000313" key="2">
    <source>
        <dbReference type="Proteomes" id="UP001056120"/>
    </source>
</evidence>
<evidence type="ECO:0000313" key="1">
    <source>
        <dbReference type="EMBL" id="KAI3676147.1"/>
    </source>
</evidence>
<reference evidence="1 2" key="2">
    <citation type="journal article" date="2022" name="Mol. Ecol. Resour.">
        <title>The genomes of chicory, endive, great burdock and yacon provide insights into Asteraceae paleo-polyploidization history and plant inulin production.</title>
        <authorList>
            <person name="Fan W."/>
            <person name="Wang S."/>
            <person name="Wang H."/>
            <person name="Wang A."/>
            <person name="Jiang F."/>
            <person name="Liu H."/>
            <person name="Zhao H."/>
            <person name="Xu D."/>
            <person name="Zhang Y."/>
        </authorList>
    </citation>
    <scope>NUCLEOTIDE SEQUENCE [LARGE SCALE GENOMIC DNA]</scope>
    <source>
        <strain evidence="2">cv. Yunnan</strain>
        <tissue evidence="1">Leaves</tissue>
    </source>
</reference>
<sequence length="438" mass="50432">MASTNGLVPITRTFLSSYYDKYPFPPISSDISRLIDDLYNMSKHHLQSPLPEGERLLLQEVESEAPHKMDENMWKNREQIEEIMLLLESSHWPKTLQRQSTPEDVELARVLGQLRDKFECALKVVESFQSKNSNNIFNTVMTYMPQDFRGTLIRQQRERSERNKQAEVDALVNSGGTIRDRYALLWKQQMERRRTLSQLGSATGVYKTLVKYLVGVPQVLLDFIRQINDDHGPMEEQRQRYGPPLYALTKMVLNIRLFLSFSWWRFEDIKMQKNQISILEEAVQVYVSELERFLNFIGEVFASSPFFVTAEEAGALEGIKNGGYSETTVSAGKTHEVSLTVETVNSYIAWDFSVLQGKISTDIGFSVEHTDSSGHKTLMLPYRRYEFDQGNFCTVMAGNYRLLWDNSYSTFFKKALRYKVDCIPPVVEPVPSTAGEAK</sequence>
<accession>A0ACB8XY70</accession>
<organism evidence="1 2">
    <name type="scientific">Smallanthus sonchifolius</name>
    <dbReference type="NCBI Taxonomy" id="185202"/>
    <lineage>
        <taxon>Eukaryota</taxon>
        <taxon>Viridiplantae</taxon>
        <taxon>Streptophyta</taxon>
        <taxon>Embryophyta</taxon>
        <taxon>Tracheophyta</taxon>
        <taxon>Spermatophyta</taxon>
        <taxon>Magnoliopsida</taxon>
        <taxon>eudicotyledons</taxon>
        <taxon>Gunneridae</taxon>
        <taxon>Pentapetalae</taxon>
        <taxon>asterids</taxon>
        <taxon>campanulids</taxon>
        <taxon>Asterales</taxon>
        <taxon>Asteraceae</taxon>
        <taxon>Asteroideae</taxon>
        <taxon>Heliantheae alliance</taxon>
        <taxon>Millerieae</taxon>
        <taxon>Smallanthus</taxon>
    </lineage>
</organism>
<dbReference type="EMBL" id="CM042046">
    <property type="protein sequence ID" value="KAI3676147.1"/>
    <property type="molecule type" value="Genomic_DNA"/>
</dbReference>